<dbReference type="SUPFAM" id="SSF47384">
    <property type="entry name" value="Homodimeric domain of signal transducing histidine kinase"/>
    <property type="match status" value="1"/>
</dbReference>
<evidence type="ECO:0000259" key="15">
    <source>
        <dbReference type="PROSITE" id="PS50109"/>
    </source>
</evidence>
<dbReference type="SUPFAM" id="SSF55874">
    <property type="entry name" value="ATPase domain of HSP90 chaperone/DNA topoisomerase II/histidine kinase"/>
    <property type="match status" value="1"/>
</dbReference>
<keyword evidence="9" id="KW-0418">Kinase</keyword>
<dbReference type="InterPro" id="IPR036890">
    <property type="entry name" value="HATPase_C_sf"/>
</dbReference>
<dbReference type="SMART" id="SM00388">
    <property type="entry name" value="HisKA"/>
    <property type="match status" value="1"/>
</dbReference>
<feature type="transmembrane region" description="Helical" evidence="14">
    <location>
        <begin position="173"/>
        <end position="192"/>
    </location>
</feature>
<accession>A0A135L1T1</accession>
<dbReference type="InterPro" id="IPR003661">
    <property type="entry name" value="HisK_dim/P_dom"/>
</dbReference>
<comment type="caution">
    <text evidence="17">The sequence shown here is derived from an EMBL/GenBank/DDBJ whole genome shotgun (WGS) entry which is preliminary data.</text>
</comment>
<dbReference type="InterPro" id="IPR050398">
    <property type="entry name" value="HssS/ArlS-like"/>
</dbReference>
<dbReference type="EMBL" id="LSKU01000001">
    <property type="protein sequence ID" value="KXG42958.1"/>
    <property type="molecule type" value="Genomic_DNA"/>
</dbReference>
<keyword evidence="6" id="KW-0808">Transferase</keyword>
<dbReference type="Pfam" id="PF00672">
    <property type="entry name" value="HAMP"/>
    <property type="match status" value="1"/>
</dbReference>
<evidence type="ECO:0000256" key="10">
    <source>
        <dbReference type="ARBA" id="ARBA00022840"/>
    </source>
</evidence>
<feature type="domain" description="HAMP" evidence="16">
    <location>
        <begin position="194"/>
        <end position="246"/>
    </location>
</feature>
<dbReference type="CDD" id="cd06225">
    <property type="entry name" value="HAMP"/>
    <property type="match status" value="1"/>
</dbReference>
<keyword evidence="8" id="KW-0547">Nucleotide-binding</keyword>
<evidence type="ECO:0000256" key="7">
    <source>
        <dbReference type="ARBA" id="ARBA00022692"/>
    </source>
</evidence>
<evidence type="ECO:0000313" key="17">
    <source>
        <dbReference type="EMBL" id="KXG42958.1"/>
    </source>
</evidence>
<comment type="subcellular location">
    <subcellularLocation>
        <location evidence="2">Cell membrane</location>
        <topology evidence="2">Multi-pass membrane protein</topology>
    </subcellularLocation>
</comment>
<dbReference type="FunFam" id="1.10.287.130:FF:000001">
    <property type="entry name" value="Two-component sensor histidine kinase"/>
    <property type="match status" value="1"/>
</dbReference>
<dbReference type="CDD" id="cd00075">
    <property type="entry name" value="HATPase"/>
    <property type="match status" value="1"/>
</dbReference>
<dbReference type="Proteomes" id="UP000070352">
    <property type="component" value="Unassembled WGS sequence"/>
</dbReference>
<dbReference type="CDD" id="cd00082">
    <property type="entry name" value="HisKA"/>
    <property type="match status" value="1"/>
</dbReference>
<dbReference type="GO" id="GO:0000155">
    <property type="term" value="F:phosphorelay sensor kinase activity"/>
    <property type="evidence" value="ECO:0007669"/>
    <property type="project" value="InterPro"/>
</dbReference>
<dbReference type="OrthoDB" id="3436at2"/>
<dbReference type="GO" id="GO:0005524">
    <property type="term" value="F:ATP binding"/>
    <property type="evidence" value="ECO:0007669"/>
    <property type="project" value="UniProtKB-KW"/>
</dbReference>
<keyword evidence="5" id="KW-0597">Phosphoprotein</keyword>
<evidence type="ECO:0000256" key="2">
    <source>
        <dbReference type="ARBA" id="ARBA00004651"/>
    </source>
</evidence>
<dbReference type="SMART" id="SM00304">
    <property type="entry name" value="HAMP"/>
    <property type="match status" value="1"/>
</dbReference>
<dbReference type="FunFam" id="3.30.565.10:FF:000006">
    <property type="entry name" value="Sensor histidine kinase WalK"/>
    <property type="match status" value="1"/>
</dbReference>
<evidence type="ECO:0000256" key="4">
    <source>
        <dbReference type="ARBA" id="ARBA00022475"/>
    </source>
</evidence>
<reference evidence="17 18" key="1">
    <citation type="submission" date="2016-02" db="EMBL/GenBank/DDBJ databases">
        <title>Draft Genome for Tepidibacillus decaturensis nov. sp. Strain Z9, an Anaerobic, Moderately Thermophilic and Heterotrophic Bacterium from Deep Subsurface of the Illinois Basin, USA.</title>
        <authorList>
            <person name="Dong Y."/>
            <person name="Chang J.Y."/>
            <person name="Sanford R."/>
            <person name="Fouke B.W."/>
        </authorList>
    </citation>
    <scope>NUCLEOTIDE SEQUENCE [LARGE SCALE GENOMIC DNA]</scope>
    <source>
        <strain evidence="17 18">Z9</strain>
    </source>
</reference>
<dbReference type="PRINTS" id="PR00344">
    <property type="entry name" value="BCTRLSENSOR"/>
</dbReference>
<dbReference type="SUPFAM" id="SSF158472">
    <property type="entry name" value="HAMP domain-like"/>
    <property type="match status" value="1"/>
</dbReference>
<keyword evidence="13 14" id="KW-0472">Membrane</keyword>
<evidence type="ECO:0000256" key="1">
    <source>
        <dbReference type="ARBA" id="ARBA00000085"/>
    </source>
</evidence>
<dbReference type="PROSITE" id="PS50109">
    <property type="entry name" value="HIS_KIN"/>
    <property type="match status" value="1"/>
</dbReference>
<evidence type="ECO:0000256" key="11">
    <source>
        <dbReference type="ARBA" id="ARBA00022989"/>
    </source>
</evidence>
<evidence type="ECO:0000313" key="18">
    <source>
        <dbReference type="Proteomes" id="UP000070352"/>
    </source>
</evidence>
<evidence type="ECO:0000256" key="3">
    <source>
        <dbReference type="ARBA" id="ARBA00012438"/>
    </source>
</evidence>
<dbReference type="GO" id="GO:0005886">
    <property type="term" value="C:plasma membrane"/>
    <property type="evidence" value="ECO:0007669"/>
    <property type="project" value="UniProtKB-SubCell"/>
</dbReference>
<protein>
    <recommendedName>
        <fullName evidence="3">histidine kinase</fullName>
        <ecNumber evidence="3">2.7.13.3</ecNumber>
    </recommendedName>
</protein>
<keyword evidence="18" id="KW-1185">Reference proteome</keyword>
<dbReference type="InterPro" id="IPR003660">
    <property type="entry name" value="HAMP_dom"/>
</dbReference>
<feature type="domain" description="Histidine kinase" evidence="15">
    <location>
        <begin position="254"/>
        <end position="473"/>
    </location>
</feature>
<evidence type="ECO:0000256" key="9">
    <source>
        <dbReference type="ARBA" id="ARBA00022777"/>
    </source>
</evidence>
<dbReference type="RefSeq" id="WP_068722895.1">
    <property type="nucleotide sequence ID" value="NZ_LSKU01000001.1"/>
</dbReference>
<comment type="catalytic activity">
    <reaction evidence="1">
        <text>ATP + protein L-histidine = ADP + protein N-phospho-L-histidine.</text>
        <dbReference type="EC" id="2.7.13.3"/>
    </reaction>
</comment>
<dbReference type="Gene3D" id="1.10.287.130">
    <property type="match status" value="1"/>
</dbReference>
<evidence type="ECO:0000256" key="14">
    <source>
        <dbReference type="SAM" id="Phobius"/>
    </source>
</evidence>
<dbReference type="PROSITE" id="PS50885">
    <property type="entry name" value="HAMP"/>
    <property type="match status" value="1"/>
</dbReference>
<name>A0A135L1T1_9BACI</name>
<dbReference type="AlphaFoldDB" id="A0A135L1T1"/>
<evidence type="ECO:0000256" key="8">
    <source>
        <dbReference type="ARBA" id="ARBA00022741"/>
    </source>
</evidence>
<dbReference type="PANTHER" id="PTHR45528">
    <property type="entry name" value="SENSOR HISTIDINE KINASE CPXA"/>
    <property type="match status" value="1"/>
</dbReference>
<dbReference type="Gene3D" id="3.30.565.10">
    <property type="entry name" value="Histidine kinase-like ATPase, C-terminal domain"/>
    <property type="match status" value="1"/>
</dbReference>
<organism evidence="17 18">
    <name type="scientific">Tepidibacillus decaturensis</name>
    <dbReference type="NCBI Taxonomy" id="1413211"/>
    <lineage>
        <taxon>Bacteria</taxon>
        <taxon>Bacillati</taxon>
        <taxon>Bacillota</taxon>
        <taxon>Bacilli</taxon>
        <taxon>Bacillales</taxon>
        <taxon>Bacillaceae</taxon>
        <taxon>Tepidibacillus</taxon>
    </lineage>
</organism>
<sequence>MFKKLARRLMFSYLTVIFIALVVLGGLLSYLFENYYFIEKERRLKTHGEEVSRVVESYFEGKLDIYGMNKALENYEHHLNAQLVLFDRNGEKFEKLRLYEHAQKEDPFTKEEWNQVLDDKTVARKDIGYLNFYKDTVLSVAVPIKNNGQVTGAVSLHSTIYDIRETMLQVRKFIILAGLIAMAIATLLTYWLSKRISQPLKQMSKAASELAVGKSTDPIHVDGNDEIAQLAHTFNTMAKELATTEQVRRDFIANVSHELRSPLTYICGVLQGINDRKFTEDPIAMENYVSAALTKTKGMSRLIQDLLDLSRMEAKTFQLFKTKMDLNETIRRLLAQLDPILDKKSLSLKVQLKDRPIWINADIDRIEQVLTNLLDNAIKFTPVAGIIKVKTTIEKNYARVEITDSGPGIPKEELPFIWERFYKVDKVRTPGSEGTGLGLAIVKRLILAHEGQIEVQSEVNKGTTFIFTLPVID</sequence>
<keyword evidence="10" id="KW-0067">ATP-binding</keyword>
<dbReference type="InterPro" id="IPR004358">
    <property type="entry name" value="Sig_transdc_His_kin-like_C"/>
</dbReference>
<dbReference type="InterPro" id="IPR005467">
    <property type="entry name" value="His_kinase_dom"/>
</dbReference>
<dbReference type="STRING" id="1413211.U473_02135"/>
<dbReference type="EC" id="2.7.13.3" evidence="3"/>
<dbReference type="Pfam" id="PF02518">
    <property type="entry name" value="HATPase_c"/>
    <property type="match status" value="1"/>
</dbReference>
<keyword evidence="4" id="KW-1003">Cell membrane</keyword>
<dbReference type="InterPro" id="IPR003594">
    <property type="entry name" value="HATPase_dom"/>
</dbReference>
<proteinExistence type="predicted"/>
<keyword evidence="12" id="KW-0902">Two-component regulatory system</keyword>
<evidence type="ECO:0000259" key="16">
    <source>
        <dbReference type="PROSITE" id="PS50885"/>
    </source>
</evidence>
<feature type="transmembrane region" description="Helical" evidence="14">
    <location>
        <begin position="12"/>
        <end position="32"/>
    </location>
</feature>
<gene>
    <name evidence="17" type="ORF">U473_02135</name>
</gene>
<dbReference type="PANTHER" id="PTHR45528:SF1">
    <property type="entry name" value="SENSOR HISTIDINE KINASE CPXA"/>
    <property type="match status" value="1"/>
</dbReference>
<keyword evidence="11 14" id="KW-1133">Transmembrane helix</keyword>
<keyword evidence="7 14" id="KW-0812">Transmembrane</keyword>
<dbReference type="Gene3D" id="6.10.340.10">
    <property type="match status" value="1"/>
</dbReference>
<evidence type="ECO:0000256" key="12">
    <source>
        <dbReference type="ARBA" id="ARBA00023012"/>
    </source>
</evidence>
<evidence type="ECO:0000256" key="6">
    <source>
        <dbReference type="ARBA" id="ARBA00022679"/>
    </source>
</evidence>
<evidence type="ECO:0000256" key="5">
    <source>
        <dbReference type="ARBA" id="ARBA00022553"/>
    </source>
</evidence>
<dbReference type="InterPro" id="IPR036097">
    <property type="entry name" value="HisK_dim/P_sf"/>
</dbReference>
<dbReference type="SMART" id="SM00387">
    <property type="entry name" value="HATPase_c"/>
    <property type="match status" value="1"/>
</dbReference>
<dbReference type="Pfam" id="PF00512">
    <property type="entry name" value="HisKA"/>
    <property type="match status" value="1"/>
</dbReference>
<evidence type="ECO:0000256" key="13">
    <source>
        <dbReference type="ARBA" id="ARBA00023136"/>
    </source>
</evidence>